<dbReference type="SUPFAM" id="SSF52283">
    <property type="entry name" value="Formate/glycerate dehydrogenase catalytic domain-like"/>
    <property type="match status" value="1"/>
</dbReference>
<dbReference type="RefSeq" id="WP_266124150.1">
    <property type="nucleotide sequence ID" value="NZ_JAJHNU010000002.1"/>
</dbReference>
<comment type="caution">
    <text evidence="7">The sequence shown here is derived from an EMBL/GenBank/DDBJ whole genome shotgun (WGS) entry which is preliminary data.</text>
</comment>
<dbReference type="EMBL" id="JAJHNU010000002">
    <property type="protein sequence ID" value="MDN4121473.1"/>
    <property type="molecule type" value="Genomic_DNA"/>
</dbReference>
<name>A0ABT8EJL5_9BURK</name>
<evidence type="ECO:0000259" key="6">
    <source>
        <dbReference type="Pfam" id="PF02826"/>
    </source>
</evidence>
<dbReference type="InterPro" id="IPR050418">
    <property type="entry name" value="D-iso_2-hydroxyacid_DH_PdxB"/>
</dbReference>
<dbReference type="CDD" id="cd12162">
    <property type="entry name" value="2-Hacid_dh_4"/>
    <property type="match status" value="1"/>
</dbReference>
<evidence type="ECO:0000313" key="7">
    <source>
        <dbReference type="EMBL" id="MDN4121473.1"/>
    </source>
</evidence>
<dbReference type="InterPro" id="IPR006139">
    <property type="entry name" value="D-isomer_2_OHA_DH_cat_dom"/>
</dbReference>
<dbReference type="InterPro" id="IPR029753">
    <property type="entry name" value="D-isomer_DH_CS"/>
</dbReference>
<dbReference type="InterPro" id="IPR006140">
    <property type="entry name" value="D-isomer_DH_NAD-bd"/>
</dbReference>
<protein>
    <submittedName>
        <fullName evidence="7">D-2-hydroxyacid dehydrogenase</fullName>
    </submittedName>
</protein>
<keyword evidence="8" id="KW-1185">Reference proteome</keyword>
<evidence type="ECO:0000313" key="8">
    <source>
        <dbReference type="Proteomes" id="UP001168613"/>
    </source>
</evidence>
<proteinExistence type="inferred from homology"/>
<evidence type="ECO:0000256" key="1">
    <source>
        <dbReference type="ARBA" id="ARBA00005854"/>
    </source>
</evidence>
<dbReference type="PROSITE" id="PS00670">
    <property type="entry name" value="D_2_HYDROXYACID_DH_2"/>
    <property type="match status" value="1"/>
</dbReference>
<dbReference type="Gene3D" id="3.40.50.720">
    <property type="entry name" value="NAD(P)-binding Rossmann-like Domain"/>
    <property type="match status" value="2"/>
</dbReference>
<dbReference type="PANTHER" id="PTHR43761:SF1">
    <property type="entry name" value="D-ISOMER SPECIFIC 2-HYDROXYACID DEHYDROGENASE CATALYTIC DOMAIN-CONTAINING PROTEIN-RELATED"/>
    <property type="match status" value="1"/>
</dbReference>
<sequence>MSTNPQHIVFLDGDTMAESVSLPAFGFTHTLTVYPRTRPEQLAERIAEADIVITNKVAIGADALTQAKQLKLIAIAATGSDMIDLASCKEHGVAVCNIRNYATNTVPEHVLALMFALRRSLVPYRQSVQNGRWQEADQFCYFDYPIYDLAGSTLGIVGAGSLGQSVAKLAQALGMKTVFAEQKGVSADQVRSGRVPFEDMLRQADVISLHCPLTPQTEHLLSTAEFNLMKPGRTVLINTARGGLVDNEALEQALRSGQLGGAGIDVCTPEPPPADHILMRLLDLPNFILTPHVAWASQEAMQALANQLVDNINAFVAGQAQNLL</sequence>
<feature type="domain" description="D-isomer specific 2-hydroxyacid dehydrogenase NAD-binding" evidence="6">
    <location>
        <begin position="111"/>
        <end position="294"/>
    </location>
</feature>
<evidence type="ECO:0000256" key="2">
    <source>
        <dbReference type="ARBA" id="ARBA00023002"/>
    </source>
</evidence>
<organism evidence="7 8">
    <name type="scientific">Alcaligenes endophyticus</name>
    <dbReference type="NCBI Taxonomy" id="1929088"/>
    <lineage>
        <taxon>Bacteria</taxon>
        <taxon>Pseudomonadati</taxon>
        <taxon>Pseudomonadota</taxon>
        <taxon>Betaproteobacteria</taxon>
        <taxon>Burkholderiales</taxon>
        <taxon>Alcaligenaceae</taxon>
        <taxon>Alcaligenes</taxon>
    </lineage>
</organism>
<feature type="domain" description="D-isomer specific 2-hydroxyacid dehydrogenase catalytic" evidence="5">
    <location>
        <begin position="30"/>
        <end position="320"/>
    </location>
</feature>
<keyword evidence="2 4" id="KW-0560">Oxidoreductase</keyword>
<dbReference type="SUPFAM" id="SSF51735">
    <property type="entry name" value="NAD(P)-binding Rossmann-fold domains"/>
    <property type="match status" value="1"/>
</dbReference>
<accession>A0ABT8EJL5</accession>
<comment type="similarity">
    <text evidence="1 4">Belongs to the D-isomer specific 2-hydroxyacid dehydrogenase family.</text>
</comment>
<dbReference type="Proteomes" id="UP001168613">
    <property type="component" value="Unassembled WGS sequence"/>
</dbReference>
<evidence type="ECO:0000256" key="4">
    <source>
        <dbReference type="RuleBase" id="RU003719"/>
    </source>
</evidence>
<gene>
    <name evidence="7" type="ORF">LMS43_09245</name>
</gene>
<evidence type="ECO:0000256" key="3">
    <source>
        <dbReference type="ARBA" id="ARBA00023027"/>
    </source>
</evidence>
<dbReference type="InterPro" id="IPR036291">
    <property type="entry name" value="NAD(P)-bd_dom_sf"/>
</dbReference>
<keyword evidence="3" id="KW-0520">NAD</keyword>
<dbReference type="Pfam" id="PF00389">
    <property type="entry name" value="2-Hacid_dh"/>
    <property type="match status" value="1"/>
</dbReference>
<dbReference type="Pfam" id="PF02826">
    <property type="entry name" value="2-Hacid_dh_C"/>
    <property type="match status" value="1"/>
</dbReference>
<dbReference type="PANTHER" id="PTHR43761">
    <property type="entry name" value="D-ISOMER SPECIFIC 2-HYDROXYACID DEHYDROGENASE FAMILY PROTEIN (AFU_ORTHOLOGUE AFUA_1G13630)"/>
    <property type="match status" value="1"/>
</dbReference>
<evidence type="ECO:0000259" key="5">
    <source>
        <dbReference type="Pfam" id="PF00389"/>
    </source>
</evidence>
<reference evidence="7" key="1">
    <citation type="submission" date="2021-11" db="EMBL/GenBank/DDBJ databases">
        <title>Draft genome sequence of Alcaligenes endophyticus type strain CCUG 75668T.</title>
        <authorList>
            <person name="Salva-Serra F."/>
            <person name="Duran R.E."/>
            <person name="Seeger M."/>
            <person name="Moore E.R.B."/>
            <person name="Jaen-Luchoro D."/>
        </authorList>
    </citation>
    <scope>NUCLEOTIDE SEQUENCE</scope>
    <source>
        <strain evidence="7">CCUG 75668</strain>
    </source>
</reference>